<feature type="domain" description="NodB homology" evidence="1">
    <location>
        <begin position="37"/>
        <end position="232"/>
    </location>
</feature>
<dbReference type="InterPro" id="IPR011330">
    <property type="entry name" value="Glyco_hydro/deAcase_b/a-brl"/>
</dbReference>
<comment type="caution">
    <text evidence="2">The sequence shown here is derived from an EMBL/GenBank/DDBJ whole genome shotgun (WGS) entry which is preliminary data.</text>
</comment>
<organism evidence="2 3">
    <name type="scientific">Clostridium senegalense</name>
    <dbReference type="NCBI Taxonomy" id="1465809"/>
    <lineage>
        <taxon>Bacteria</taxon>
        <taxon>Bacillati</taxon>
        <taxon>Bacillota</taxon>
        <taxon>Clostridia</taxon>
        <taxon>Eubacteriales</taxon>
        <taxon>Clostridiaceae</taxon>
        <taxon>Clostridium</taxon>
    </lineage>
</organism>
<dbReference type="PANTHER" id="PTHR10587:SF125">
    <property type="entry name" value="POLYSACCHARIDE DEACETYLASE YHEN-RELATED"/>
    <property type="match status" value="1"/>
</dbReference>
<dbReference type="GO" id="GO:0005975">
    <property type="term" value="P:carbohydrate metabolic process"/>
    <property type="evidence" value="ECO:0007669"/>
    <property type="project" value="InterPro"/>
</dbReference>
<dbReference type="PANTHER" id="PTHR10587">
    <property type="entry name" value="GLYCOSYL TRANSFERASE-RELATED"/>
    <property type="match status" value="1"/>
</dbReference>
<evidence type="ECO:0000313" key="3">
    <source>
        <dbReference type="Proteomes" id="UP000481872"/>
    </source>
</evidence>
<dbReference type="AlphaFoldDB" id="A0A6M0GXW6"/>
<dbReference type="Proteomes" id="UP000481872">
    <property type="component" value="Unassembled WGS sequence"/>
</dbReference>
<dbReference type="InterPro" id="IPR050248">
    <property type="entry name" value="Polysacc_deacetylase_ArnD"/>
</dbReference>
<keyword evidence="3" id="KW-1185">Reference proteome</keyword>
<dbReference type="GO" id="GO:0016810">
    <property type="term" value="F:hydrolase activity, acting on carbon-nitrogen (but not peptide) bonds"/>
    <property type="evidence" value="ECO:0007669"/>
    <property type="project" value="InterPro"/>
</dbReference>
<dbReference type="SUPFAM" id="SSF88713">
    <property type="entry name" value="Glycoside hydrolase/deacetylase"/>
    <property type="match status" value="1"/>
</dbReference>
<name>A0A6M0GXW6_9CLOT</name>
<dbReference type="Pfam" id="PF01522">
    <property type="entry name" value="Polysacc_deac_1"/>
    <property type="match status" value="1"/>
</dbReference>
<evidence type="ECO:0000313" key="2">
    <source>
        <dbReference type="EMBL" id="NEU03446.1"/>
    </source>
</evidence>
<gene>
    <name evidence="2" type="ORF">G3M99_00990</name>
</gene>
<dbReference type="CDD" id="cd10944">
    <property type="entry name" value="CE4_SmPgdA_like"/>
    <property type="match status" value="1"/>
</dbReference>
<proteinExistence type="predicted"/>
<accession>A0A6M0GXW6</accession>
<sequence>MKRKNFFIVTIIISVIIFTSISVLAISDDSKCKENDKIVYLTFDDGPTETTLEVLKILDEENIKATFFVIGKLVEENPNILKEIKEKNHSICAHTYTHNDSNYVSADVYFNDYEKVKNVLNENLNKKNYEFMRMPGGSSTGIPQKSTLKQIRDGLISRGLYYVDWNISIEDAMGINIPVEQLICNYSKAMNSKNLDKSRIIILMHDGASNKTTPKALGTIIKSLKEQGYEFKSLDMVDEKEREILIEKKLINRYN</sequence>
<evidence type="ECO:0000259" key="1">
    <source>
        <dbReference type="PROSITE" id="PS51677"/>
    </source>
</evidence>
<dbReference type="PROSITE" id="PS51677">
    <property type="entry name" value="NODB"/>
    <property type="match status" value="1"/>
</dbReference>
<reference evidence="2 3" key="1">
    <citation type="submission" date="2020-02" db="EMBL/GenBank/DDBJ databases">
        <title>Genome assembly of a novel Clostridium senegalense strain.</title>
        <authorList>
            <person name="Gupta T.B."/>
            <person name="Jauregui R."/>
            <person name="Maclean P."/>
            <person name="Nawarathana A."/>
            <person name="Brightwell G."/>
        </authorList>
    </citation>
    <scope>NUCLEOTIDE SEQUENCE [LARGE SCALE GENOMIC DNA]</scope>
    <source>
        <strain evidence="2 3">AGRFS4</strain>
    </source>
</reference>
<protein>
    <submittedName>
        <fullName evidence="2">Polysaccharide deacetylase</fullName>
    </submittedName>
</protein>
<dbReference type="RefSeq" id="WP_061994949.1">
    <property type="nucleotide sequence ID" value="NZ_JAAGPU010000001.1"/>
</dbReference>
<dbReference type="EMBL" id="JAAGPU010000001">
    <property type="protein sequence ID" value="NEU03446.1"/>
    <property type="molecule type" value="Genomic_DNA"/>
</dbReference>
<dbReference type="Gene3D" id="3.20.20.370">
    <property type="entry name" value="Glycoside hydrolase/deacetylase"/>
    <property type="match status" value="1"/>
</dbReference>
<dbReference type="InterPro" id="IPR002509">
    <property type="entry name" value="NODB_dom"/>
</dbReference>